<evidence type="ECO:0000256" key="5">
    <source>
        <dbReference type="ARBA" id="ARBA00022833"/>
    </source>
</evidence>
<keyword evidence="4 8" id="KW-0378">Hydrolase</keyword>
<keyword evidence="6 8" id="KW-0482">Metalloprotease</keyword>
<name>A0A1I0Q424_9RHOB</name>
<accession>A0A1I0Q424</accession>
<feature type="domain" description="Peptidase M4" evidence="9">
    <location>
        <begin position="92"/>
        <end position="189"/>
    </location>
</feature>
<dbReference type="InterPro" id="IPR023612">
    <property type="entry name" value="Peptidase_M4"/>
</dbReference>
<keyword evidence="3" id="KW-0479">Metal-binding</keyword>
<dbReference type="STRING" id="364200.SAMN04488515_1656"/>
<dbReference type="GO" id="GO:0046872">
    <property type="term" value="F:metal ion binding"/>
    <property type="evidence" value="ECO:0007669"/>
    <property type="project" value="UniProtKB-UniRule"/>
</dbReference>
<evidence type="ECO:0000256" key="8">
    <source>
        <dbReference type="RuleBase" id="RU366073"/>
    </source>
</evidence>
<organism evidence="11 12">
    <name type="scientific">Cognatiyoonia koreensis</name>
    <dbReference type="NCBI Taxonomy" id="364200"/>
    <lineage>
        <taxon>Bacteria</taxon>
        <taxon>Pseudomonadati</taxon>
        <taxon>Pseudomonadota</taxon>
        <taxon>Alphaproteobacteria</taxon>
        <taxon>Rhodobacterales</taxon>
        <taxon>Paracoccaceae</taxon>
        <taxon>Cognatiyoonia</taxon>
    </lineage>
</organism>
<dbReference type="CDD" id="cd09597">
    <property type="entry name" value="M4_TLP"/>
    <property type="match status" value="1"/>
</dbReference>
<evidence type="ECO:0000256" key="6">
    <source>
        <dbReference type="ARBA" id="ARBA00023049"/>
    </source>
</evidence>
<keyword evidence="2 8" id="KW-0645">Protease</keyword>
<feature type="active site" evidence="7">
    <location>
        <position position="182"/>
    </location>
</feature>
<dbReference type="OrthoDB" id="5378341at2"/>
<gene>
    <name evidence="11" type="ORF">SAMN04488515_1656</name>
</gene>
<evidence type="ECO:0000256" key="3">
    <source>
        <dbReference type="ARBA" id="ARBA00022723"/>
    </source>
</evidence>
<keyword evidence="8" id="KW-0964">Secreted</keyword>
<dbReference type="GO" id="GO:0005576">
    <property type="term" value="C:extracellular region"/>
    <property type="evidence" value="ECO:0007669"/>
    <property type="project" value="UniProtKB-SubCell"/>
</dbReference>
<dbReference type="Gene3D" id="3.10.170.10">
    <property type="match status" value="1"/>
</dbReference>
<protein>
    <recommendedName>
        <fullName evidence="8">Neutral metalloproteinase</fullName>
        <ecNumber evidence="8">3.4.24.-</ecNumber>
    </recommendedName>
</protein>
<dbReference type="GO" id="GO:0004222">
    <property type="term" value="F:metalloendopeptidase activity"/>
    <property type="evidence" value="ECO:0007669"/>
    <property type="project" value="UniProtKB-UniRule"/>
</dbReference>
<evidence type="ECO:0000256" key="1">
    <source>
        <dbReference type="ARBA" id="ARBA00009388"/>
    </source>
</evidence>
<sequence length="362" mass="39423">MCMCHNPINCIVPPHMLDVMMLRGDKSVRKMAESLMKVSDSVREDRAAHSGSGVVPTAAGAGTFVSRALALGAADAHTCDRRVHDGDEKAALPGNLVRGEGDAATGDEEVDRAYDGAGDVFNLYSEEFDRNSIDGFGMPIVQTVHHRRNYNNAFWNGEQMAYGDGDGEIFQTFTELSVIAHEISHGVVQHSGGLIYQGQSGALNESYADVFGAMTQQRSQGQDVYQADWLVGKGILGPNINGVALRSMKAPGTAYSDALLGQDPQPYHMDFYVNTTSDNGGVHINSGIPNHAFYLYCMYLGGNAWERPGQIWYKALQKINNPHATFGDWAAQTLDASIELYGAGSYEMMMLRRAWNLVGIDI</sequence>
<comment type="function">
    <text evidence="8">Extracellular zinc metalloprotease.</text>
</comment>
<evidence type="ECO:0000256" key="2">
    <source>
        <dbReference type="ARBA" id="ARBA00022670"/>
    </source>
</evidence>
<dbReference type="Gene3D" id="1.10.390.10">
    <property type="entry name" value="Neutral Protease Domain 2"/>
    <property type="match status" value="1"/>
</dbReference>
<evidence type="ECO:0000259" key="10">
    <source>
        <dbReference type="Pfam" id="PF02868"/>
    </source>
</evidence>
<evidence type="ECO:0000259" key="9">
    <source>
        <dbReference type="Pfam" id="PF01447"/>
    </source>
</evidence>
<dbReference type="PANTHER" id="PTHR43579">
    <property type="match status" value="1"/>
</dbReference>
<comment type="subcellular location">
    <subcellularLocation>
        <location evidence="8">Secreted</location>
    </subcellularLocation>
</comment>
<dbReference type="InterPro" id="IPR013856">
    <property type="entry name" value="Peptidase_M4_domain"/>
</dbReference>
<proteinExistence type="inferred from homology"/>
<dbReference type="EC" id="3.4.24.-" evidence="8"/>
<dbReference type="PRINTS" id="PR00730">
    <property type="entry name" value="THERMOLYSIN"/>
</dbReference>
<reference evidence="11 12" key="1">
    <citation type="submission" date="2016-10" db="EMBL/GenBank/DDBJ databases">
        <authorList>
            <person name="de Groot N.N."/>
        </authorList>
    </citation>
    <scope>NUCLEOTIDE SEQUENCE [LARGE SCALE GENOMIC DNA]</scope>
    <source>
        <strain evidence="11 12">DSM 17925</strain>
    </source>
</reference>
<comment type="similarity">
    <text evidence="1 8">Belongs to the peptidase M4 family.</text>
</comment>
<evidence type="ECO:0000313" key="11">
    <source>
        <dbReference type="EMBL" id="SEW21741.1"/>
    </source>
</evidence>
<dbReference type="InterPro" id="IPR052759">
    <property type="entry name" value="Metalloprotease_M4"/>
</dbReference>
<dbReference type="Pfam" id="PF01447">
    <property type="entry name" value="Peptidase_M4"/>
    <property type="match status" value="1"/>
</dbReference>
<comment type="cofactor">
    <cofactor evidence="8">
        <name>Zn(2+)</name>
        <dbReference type="ChEBI" id="CHEBI:29105"/>
    </cofactor>
</comment>
<keyword evidence="5 8" id="KW-0862">Zinc</keyword>
<dbReference type="InterPro" id="IPR027268">
    <property type="entry name" value="Peptidase_M4/M1_CTD_sf"/>
</dbReference>
<dbReference type="PANTHER" id="PTHR43579:SF1">
    <property type="entry name" value="NEUTRAL METALLOPROTEINASE"/>
    <property type="match status" value="1"/>
</dbReference>
<evidence type="ECO:0000256" key="4">
    <source>
        <dbReference type="ARBA" id="ARBA00022801"/>
    </source>
</evidence>
<dbReference type="EMBL" id="FOIZ01000001">
    <property type="protein sequence ID" value="SEW21741.1"/>
    <property type="molecule type" value="Genomic_DNA"/>
</dbReference>
<keyword evidence="12" id="KW-1185">Reference proteome</keyword>
<dbReference type="InterPro" id="IPR001570">
    <property type="entry name" value="Peptidase_M4_C_domain"/>
</dbReference>
<dbReference type="RefSeq" id="WP_089992607.1">
    <property type="nucleotide sequence ID" value="NZ_FOIZ01000001.1"/>
</dbReference>
<dbReference type="Proteomes" id="UP000199167">
    <property type="component" value="Unassembled WGS sequence"/>
</dbReference>
<dbReference type="GO" id="GO:0006508">
    <property type="term" value="P:proteolysis"/>
    <property type="evidence" value="ECO:0007669"/>
    <property type="project" value="UniProtKB-KW"/>
</dbReference>
<evidence type="ECO:0000313" key="12">
    <source>
        <dbReference type="Proteomes" id="UP000199167"/>
    </source>
</evidence>
<evidence type="ECO:0000256" key="7">
    <source>
        <dbReference type="PIRSR" id="PIRSR623612-1"/>
    </source>
</evidence>
<dbReference type="SUPFAM" id="SSF55486">
    <property type="entry name" value="Metalloproteases ('zincins'), catalytic domain"/>
    <property type="match status" value="1"/>
</dbReference>
<feature type="domain" description="Peptidase M4 C-terminal" evidence="10">
    <location>
        <begin position="193"/>
        <end position="360"/>
    </location>
</feature>
<dbReference type="AlphaFoldDB" id="A0A1I0Q424"/>
<dbReference type="Pfam" id="PF02868">
    <property type="entry name" value="Peptidase_M4_C"/>
    <property type="match status" value="1"/>
</dbReference>
<feature type="active site" description="Proton donor" evidence="7">
    <location>
        <position position="283"/>
    </location>
</feature>